<organism evidence="2 3">
    <name type="scientific">Liparis tanakae</name>
    <name type="common">Tanaka's snailfish</name>
    <dbReference type="NCBI Taxonomy" id="230148"/>
    <lineage>
        <taxon>Eukaryota</taxon>
        <taxon>Metazoa</taxon>
        <taxon>Chordata</taxon>
        <taxon>Craniata</taxon>
        <taxon>Vertebrata</taxon>
        <taxon>Euteleostomi</taxon>
        <taxon>Actinopterygii</taxon>
        <taxon>Neopterygii</taxon>
        <taxon>Teleostei</taxon>
        <taxon>Neoteleostei</taxon>
        <taxon>Acanthomorphata</taxon>
        <taxon>Eupercaria</taxon>
        <taxon>Perciformes</taxon>
        <taxon>Cottioidei</taxon>
        <taxon>Cottales</taxon>
        <taxon>Liparidae</taxon>
        <taxon>Liparis</taxon>
    </lineage>
</organism>
<evidence type="ECO:0000256" key="1">
    <source>
        <dbReference type="SAM" id="MobiDB-lite"/>
    </source>
</evidence>
<comment type="caution">
    <text evidence="2">The sequence shown here is derived from an EMBL/GenBank/DDBJ whole genome shotgun (WGS) entry which is preliminary data.</text>
</comment>
<name>A0A4Z2GNF5_9TELE</name>
<feature type="compositionally biased region" description="Polar residues" evidence="1">
    <location>
        <begin position="25"/>
        <end position="34"/>
    </location>
</feature>
<reference evidence="2 3" key="1">
    <citation type="submission" date="2019-03" db="EMBL/GenBank/DDBJ databases">
        <title>First draft genome of Liparis tanakae, snailfish: a comprehensive survey of snailfish specific genes.</title>
        <authorList>
            <person name="Kim W."/>
            <person name="Song I."/>
            <person name="Jeong J.-H."/>
            <person name="Kim D."/>
            <person name="Kim S."/>
            <person name="Ryu S."/>
            <person name="Song J.Y."/>
            <person name="Lee S.K."/>
        </authorList>
    </citation>
    <scope>NUCLEOTIDE SEQUENCE [LARGE SCALE GENOMIC DNA]</scope>
    <source>
        <tissue evidence="2">Muscle</tissue>
    </source>
</reference>
<protein>
    <submittedName>
        <fullName evidence="2">Uncharacterized protein</fullName>
    </submittedName>
</protein>
<dbReference type="Proteomes" id="UP000314294">
    <property type="component" value="Unassembled WGS sequence"/>
</dbReference>
<accession>A0A4Z2GNF5</accession>
<evidence type="ECO:0000313" key="2">
    <source>
        <dbReference type="EMBL" id="TNN54284.1"/>
    </source>
</evidence>
<gene>
    <name evidence="2" type="ORF">EYF80_035512</name>
</gene>
<feature type="region of interest" description="Disordered" evidence="1">
    <location>
        <begin position="1"/>
        <end position="36"/>
    </location>
</feature>
<proteinExistence type="predicted"/>
<keyword evidence="3" id="KW-1185">Reference proteome</keyword>
<dbReference type="EMBL" id="SRLO01000489">
    <property type="protein sequence ID" value="TNN54284.1"/>
    <property type="molecule type" value="Genomic_DNA"/>
</dbReference>
<sequence length="64" mass="6641">MEKETSEPTDDENRRAEGAGCAALTRSTSLSDSASDGKCFLTRSATLSFRSTLGPASASPSPDD</sequence>
<dbReference type="AlphaFoldDB" id="A0A4Z2GNF5"/>
<feature type="compositionally biased region" description="Basic and acidic residues" evidence="1">
    <location>
        <begin position="1"/>
        <end position="17"/>
    </location>
</feature>
<evidence type="ECO:0000313" key="3">
    <source>
        <dbReference type="Proteomes" id="UP000314294"/>
    </source>
</evidence>